<name>A0A6V2U2V8_EMIHU</name>
<dbReference type="EMBL" id="HBIR01041368">
    <property type="protein sequence ID" value="CAE0574016.1"/>
    <property type="molecule type" value="Transcribed_RNA"/>
</dbReference>
<evidence type="ECO:0000256" key="1">
    <source>
        <dbReference type="SAM" id="MobiDB-lite"/>
    </source>
</evidence>
<reference evidence="2" key="1">
    <citation type="submission" date="2021-01" db="EMBL/GenBank/DDBJ databases">
        <authorList>
            <person name="Corre E."/>
            <person name="Pelletier E."/>
            <person name="Niang G."/>
            <person name="Scheremetjew M."/>
            <person name="Finn R."/>
            <person name="Kale V."/>
            <person name="Holt S."/>
            <person name="Cochrane G."/>
            <person name="Meng A."/>
            <person name="Brown T."/>
            <person name="Cohen L."/>
        </authorList>
    </citation>
    <scope>NUCLEOTIDE SEQUENCE</scope>
    <source>
        <strain evidence="2">379</strain>
    </source>
</reference>
<organism evidence="2">
    <name type="scientific">Emiliania huxleyi</name>
    <name type="common">Coccolithophore</name>
    <name type="synonym">Pontosphaera huxleyi</name>
    <dbReference type="NCBI Taxonomy" id="2903"/>
    <lineage>
        <taxon>Eukaryota</taxon>
        <taxon>Haptista</taxon>
        <taxon>Haptophyta</taxon>
        <taxon>Prymnesiophyceae</taxon>
        <taxon>Isochrysidales</taxon>
        <taxon>Noelaerhabdaceae</taxon>
        <taxon>Emiliania</taxon>
    </lineage>
</organism>
<feature type="region of interest" description="Disordered" evidence="1">
    <location>
        <begin position="1"/>
        <end position="33"/>
    </location>
</feature>
<sequence>MEHSWETAASLASLGGESEEEEEAFRPPVSAAAGGDDGLDEPVLLVDLAAVAASAGGAVTDMQQARTMVLEALGGEDEFLARSENLFASGHCRHAERRSCGAEREAMEAERGGGAVVSVIFYPPICGGVPLRELWRAVREPSQWEVVDELKLRAARCHKSLKWKLEVAREAEALAGASVREGGGRPVNGNGGGGGVRSDGSAFGLDLANGCGAARLPGGSCEEEEVSALDLLLGLIFQGISLAELAEATQLAETRRR</sequence>
<gene>
    <name evidence="2" type="ORF">EHUX00137_LOCUS32295</name>
</gene>
<accession>A0A6V2U2V8</accession>
<evidence type="ECO:0000313" key="2">
    <source>
        <dbReference type="EMBL" id="CAE0574016.1"/>
    </source>
</evidence>
<protein>
    <submittedName>
        <fullName evidence="2">Uncharacterized protein</fullName>
    </submittedName>
</protein>
<dbReference type="AlphaFoldDB" id="A0A6V2U2V8"/>
<proteinExistence type="predicted"/>